<dbReference type="GO" id="GO:0003677">
    <property type="term" value="F:DNA binding"/>
    <property type="evidence" value="ECO:0007669"/>
    <property type="project" value="InterPro"/>
</dbReference>
<organism evidence="3 4">
    <name type="scientific">Symplocastrum torsivum CPER-KK1</name>
    <dbReference type="NCBI Taxonomy" id="450513"/>
    <lineage>
        <taxon>Bacteria</taxon>
        <taxon>Bacillati</taxon>
        <taxon>Cyanobacteriota</taxon>
        <taxon>Cyanophyceae</taxon>
        <taxon>Oscillatoriophycideae</taxon>
        <taxon>Oscillatoriales</taxon>
        <taxon>Microcoleaceae</taxon>
        <taxon>Symplocastrum</taxon>
    </lineage>
</organism>
<accession>A0A951PUG8</accession>
<dbReference type="InterPro" id="IPR011010">
    <property type="entry name" value="DNA_brk_join_enz"/>
</dbReference>
<evidence type="ECO:0000313" key="3">
    <source>
        <dbReference type="EMBL" id="MBW4549227.1"/>
    </source>
</evidence>
<dbReference type="Proteomes" id="UP000753908">
    <property type="component" value="Unassembled WGS sequence"/>
</dbReference>
<protein>
    <recommendedName>
        <fullName evidence="5">Integrase</fullName>
    </recommendedName>
</protein>
<dbReference type="EMBL" id="JAHHIF010000087">
    <property type="protein sequence ID" value="MBW4549227.1"/>
    <property type="molecule type" value="Genomic_DNA"/>
</dbReference>
<feature type="region of interest" description="Disordered" evidence="2">
    <location>
        <begin position="134"/>
        <end position="153"/>
    </location>
</feature>
<dbReference type="SUPFAM" id="SSF56349">
    <property type="entry name" value="DNA breaking-rejoining enzymes"/>
    <property type="match status" value="1"/>
</dbReference>
<dbReference type="InterPro" id="IPR013762">
    <property type="entry name" value="Integrase-like_cat_sf"/>
</dbReference>
<dbReference type="Gene3D" id="1.10.443.10">
    <property type="entry name" value="Intergrase catalytic core"/>
    <property type="match status" value="1"/>
</dbReference>
<evidence type="ECO:0000256" key="1">
    <source>
        <dbReference type="ARBA" id="ARBA00023172"/>
    </source>
</evidence>
<dbReference type="GO" id="GO:0006310">
    <property type="term" value="P:DNA recombination"/>
    <property type="evidence" value="ECO:0007669"/>
    <property type="project" value="UniProtKB-KW"/>
</dbReference>
<proteinExistence type="predicted"/>
<sequence length="703" mass="81504">MNEPKDLLDVYDLYAVDVKATHASQKAKNILNETQSALMRFLLVGLGYQQKPNGRKMTSLEVQAAREFMKTQLVSQLLKAREAIQEGFEKLGASKTSQNTYRGRLEQLLAWGEQQFWWPQQQYSGSKRQEYCPTMRKGNGSTKTNPLTERRSKHPAYQLKPQEISSTLEAQLKEFYEFLTEPEWPSRLSKPISVSSAETYLKHIRLMLGWFHRYENIPLKLMSVYLLIPKITDKELEDLSEAQKQELWSEKKLAVDTWIGKYFQFLRESMNSCSPRTKKFKMNALSALAKFMYNEEVVQVSDYANIPVIKAVNKHSRLVCKEIKEWKRHKRYVVSPDKKWPDVIEGKTALAAVRLQILEPLRLECRFKYDNWHVREGSAIALSLQRYLVWSFLADMPARRQEEYRSLKISLCCPLERPTDVPANGVYHPLPPEEVRLRHHDGSPADNYLHKTYAYKNSNYPDGVWVLDIQHYKTLKTYGPQSIVIPNRRFSDGTCLYDHIERYLYGWWMPGVSGNPFVYDWWHQQLHGQLGQWFTAGRAEFSPGDACCIGNQKQLGLWSWGYFFVKPQVGLPYNSSTFKELVVTGAHHLTGKRLTPHVLRCVWATWAYQVGLSDHQKESLAYAMGHDVKTMRELYEQCTPDEKRRPIEEAIDALLFSTPQPLSQVADSTDELEQLVLELQKLSPAELQQMKQLLSANPSTTES</sequence>
<keyword evidence="1" id="KW-0233">DNA recombination</keyword>
<evidence type="ECO:0000256" key="2">
    <source>
        <dbReference type="SAM" id="MobiDB-lite"/>
    </source>
</evidence>
<dbReference type="AlphaFoldDB" id="A0A951PUG8"/>
<evidence type="ECO:0008006" key="5">
    <source>
        <dbReference type="Google" id="ProtNLM"/>
    </source>
</evidence>
<reference evidence="3" key="2">
    <citation type="journal article" date="2022" name="Microbiol. Resour. Announc.">
        <title>Metagenome Sequencing to Explore Phylogenomics of Terrestrial Cyanobacteria.</title>
        <authorList>
            <person name="Ward R.D."/>
            <person name="Stajich J.E."/>
            <person name="Johansen J.R."/>
            <person name="Huntemann M."/>
            <person name="Clum A."/>
            <person name="Foster B."/>
            <person name="Foster B."/>
            <person name="Roux S."/>
            <person name="Palaniappan K."/>
            <person name="Varghese N."/>
            <person name="Mukherjee S."/>
            <person name="Reddy T.B.K."/>
            <person name="Daum C."/>
            <person name="Copeland A."/>
            <person name="Chen I.A."/>
            <person name="Ivanova N.N."/>
            <person name="Kyrpides N.C."/>
            <person name="Shapiro N."/>
            <person name="Eloe-Fadrosh E.A."/>
            <person name="Pietrasiak N."/>
        </authorList>
    </citation>
    <scope>NUCLEOTIDE SEQUENCE</scope>
    <source>
        <strain evidence="3">CPER-KK1</strain>
    </source>
</reference>
<comment type="caution">
    <text evidence="3">The sequence shown here is derived from an EMBL/GenBank/DDBJ whole genome shotgun (WGS) entry which is preliminary data.</text>
</comment>
<reference evidence="3" key="1">
    <citation type="submission" date="2021-05" db="EMBL/GenBank/DDBJ databases">
        <authorList>
            <person name="Pietrasiak N."/>
            <person name="Ward R."/>
            <person name="Stajich J.E."/>
            <person name="Kurbessoian T."/>
        </authorList>
    </citation>
    <scope>NUCLEOTIDE SEQUENCE</scope>
    <source>
        <strain evidence="3">CPER-KK1</strain>
    </source>
</reference>
<name>A0A951PUG8_9CYAN</name>
<gene>
    <name evidence="3" type="ORF">KME25_33200</name>
</gene>
<dbReference type="GO" id="GO:0015074">
    <property type="term" value="P:DNA integration"/>
    <property type="evidence" value="ECO:0007669"/>
    <property type="project" value="InterPro"/>
</dbReference>
<evidence type="ECO:0000313" key="4">
    <source>
        <dbReference type="Proteomes" id="UP000753908"/>
    </source>
</evidence>